<name>A0ABS7YWW5_9FIRM</name>
<keyword evidence="3" id="KW-1185">Reference proteome</keyword>
<sequence length="162" mass="19136">MEIVFTNKIDGIDLEKLMDLYEESNWENLSMVEANYTEKIDENILYQKVRQSYKAYIENEFLTSGKNYLDILIDEKSHLSALRLYDEGEFFLLEALETNPKYRRRGYGERLVREVINLLAKGTEIRSEVGISNKKSLVLHKKIGFKIKEKRKNGLVLKFKIY</sequence>
<organism evidence="2 3">
    <name type="scientific">Anaerococcus degeneri</name>
    <dbReference type="NCBI Taxonomy" id="361500"/>
    <lineage>
        <taxon>Bacteria</taxon>
        <taxon>Bacillati</taxon>
        <taxon>Bacillota</taxon>
        <taxon>Tissierellia</taxon>
        <taxon>Tissierellales</taxon>
        <taxon>Peptoniphilaceae</taxon>
        <taxon>Anaerococcus</taxon>
    </lineage>
</organism>
<gene>
    <name evidence="2" type="ORF">LDJ82_04795</name>
</gene>
<protein>
    <submittedName>
        <fullName evidence="2">GNAT family N-acetyltransferase</fullName>
    </submittedName>
</protein>
<dbReference type="Gene3D" id="3.40.630.30">
    <property type="match status" value="1"/>
</dbReference>
<dbReference type="InterPro" id="IPR016181">
    <property type="entry name" value="Acyl_CoA_acyltransferase"/>
</dbReference>
<dbReference type="SUPFAM" id="SSF55729">
    <property type="entry name" value="Acyl-CoA N-acyltransferases (Nat)"/>
    <property type="match status" value="1"/>
</dbReference>
<evidence type="ECO:0000313" key="2">
    <source>
        <dbReference type="EMBL" id="MCA2096232.1"/>
    </source>
</evidence>
<feature type="domain" description="N-acetyltransferase" evidence="1">
    <location>
        <begin position="29"/>
        <end position="162"/>
    </location>
</feature>
<reference evidence="3" key="1">
    <citation type="submission" date="2023-07" db="EMBL/GenBank/DDBJ databases">
        <title>FDA dAtabase for Regulatory Grade micrObial Sequences (FDA-ARGOS): Supporting development and validation of Infectious Disease Dx tests.</title>
        <authorList>
            <person name="Sproer C."/>
            <person name="Gronow S."/>
            <person name="Severitt S."/>
            <person name="Schroder I."/>
            <person name="Tallon L."/>
            <person name="Sadzewicz L."/>
            <person name="Zhao X."/>
            <person name="Boylan J."/>
            <person name="Ott S."/>
            <person name="Bowen H."/>
            <person name="Vavikolanu K."/>
            <person name="Hazen T."/>
            <person name="Aluvathingal J."/>
            <person name="Nadendla S."/>
            <person name="Lowell S."/>
            <person name="Myers T."/>
            <person name="Yan Y."/>
        </authorList>
    </citation>
    <scope>NUCLEOTIDE SEQUENCE [LARGE SCALE GENOMIC DNA]</scope>
    <source>
        <strain evidence="3">FDAARGOS_1538</strain>
    </source>
</reference>
<dbReference type="PROSITE" id="PS51186">
    <property type="entry name" value="GNAT"/>
    <property type="match status" value="1"/>
</dbReference>
<evidence type="ECO:0000313" key="3">
    <source>
        <dbReference type="Proteomes" id="UP001198374"/>
    </source>
</evidence>
<accession>A0ABS7YWW5</accession>
<dbReference type="CDD" id="cd04301">
    <property type="entry name" value="NAT_SF"/>
    <property type="match status" value="1"/>
</dbReference>
<dbReference type="EMBL" id="JAIWIY010000001">
    <property type="protein sequence ID" value="MCA2096232.1"/>
    <property type="molecule type" value="Genomic_DNA"/>
</dbReference>
<dbReference type="InterPro" id="IPR000182">
    <property type="entry name" value="GNAT_dom"/>
</dbReference>
<dbReference type="Pfam" id="PF08445">
    <property type="entry name" value="FR47"/>
    <property type="match status" value="1"/>
</dbReference>
<dbReference type="RefSeq" id="WP_209772667.1">
    <property type="nucleotide sequence ID" value="NZ_JAGGLO010000002.1"/>
</dbReference>
<dbReference type="Proteomes" id="UP001198374">
    <property type="component" value="Unassembled WGS sequence"/>
</dbReference>
<comment type="caution">
    <text evidence="2">The sequence shown here is derived from an EMBL/GenBank/DDBJ whole genome shotgun (WGS) entry which is preliminary data.</text>
</comment>
<evidence type="ECO:0000259" key="1">
    <source>
        <dbReference type="PROSITE" id="PS51186"/>
    </source>
</evidence>
<dbReference type="InterPro" id="IPR013653">
    <property type="entry name" value="GCN5-like_dom"/>
</dbReference>
<proteinExistence type="predicted"/>